<organism evidence="1 2">
    <name type="scientific">Azoarcus indigens</name>
    <dbReference type="NCBI Taxonomy" id="29545"/>
    <lineage>
        <taxon>Bacteria</taxon>
        <taxon>Pseudomonadati</taxon>
        <taxon>Pseudomonadota</taxon>
        <taxon>Betaproteobacteria</taxon>
        <taxon>Rhodocyclales</taxon>
        <taxon>Zoogloeaceae</taxon>
        <taxon>Azoarcus</taxon>
    </lineage>
</organism>
<dbReference type="AlphaFoldDB" id="A0A4R6DFE7"/>
<dbReference type="OrthoDB" id="4119964at2"/>
<evidence type="ECO:0008006" key="3">
    <source>
        <dbReference type="Google" id="ProtNLM"/>
    </source>
</evidence>
<name>A0A4R6DFE7_9RHOO</name>
<dbReference type="Pfam" id="PF11185">
    <property type="entry name" value="DUF2971"/>
    <property type="match status" value="1"/>
</dbReference>
<dbReference type="EMBL" id="SNVV01000041">
    <property type="protein sequence ID" value="TDN43317.1"/>
    <property type="molecule type" value="Genomic_DNA"/>
</dbReference>
<dbReference type="Proteomes" id="UP000295129">
    <property type="component" value="Unassembled WGS sequence"/>
</dbReference>
<sequence>MRFLYRYTSIDGDRFEWLKWTLDGWIYFASPSTFNDPFELSPIFSAPTEQAIGKFLEKFDPYLTKSARAKVVRETARKLQTHPMHAVDTEWVASLGVLCLASDPKNLLMWGHYGASHKGVCLGFDASYAPFSTAKPIKYSSERPNIPLTESPWLNEAATDSILLTKSPHWKYEEEWRAIKRPVRDDEKHFYQQAIANGEANEDEVADLLASEGGNGRYQFEPKALRRLIMGARIDSTLRANIESLVAFKPWVKLYQAELDRKYFVINLREVTPNGN</sequence>
<accession>A0A4R6DFE7</accession>
<proteinExistence type="predicted"/>
<dbReference type="InterPro" id="IPR021352">
    <property type="entry name" value="DUF2971"/>
</dbReference>
<protein>
    <recommendedName>
        <fullName evidence="3">DUF2971 family protein</fullName>
    </recommendedName>
</protein>
<evidence type="ECO:0000313" key="1">
    <source>
        <dbReference type="EMBL" id="TDN43317.1"/>
    </source>
</evidence>
<evidence type="ECO:0000313" key="2">
    <source>
        <dbReference type="Proteomes" id="UP000295129"/>
    </source>
</evidence>
<gene>
    <name evidence="1" type="ORF">C7389_1411</name>
</gene>
<reference evidence="1 2" key="1">
    <citation type="submission" date="2019-03" db="EMBL/GenBank/DDBJ databases">
        <title>Genomic Encyclopedia of Type Strains, Phase IV (KMG-IV): sequencing the most valuable type-strain genomes for metagenomic binning, comparative biology and taxonomic classification.</title>
        <authorList>
            <person name="Goeker M."/>
        </authorList>
    </citation>
    <scope>NUCLEOTIDE SEQUENCE [LARGE SCALE GENOMIC DNA]</scope>
    <source>
        <strain evidence="1 2">DSM 12121</strain>
    </source>
</reference>
<comment type="caution">
    <text evidence="1">The sequence shown here is derived from an EMBL/GenBank/DDBJ whole genome shotgun (WGS) entry which is preliminary data.</text>
</comment>
<dbReference type="RefSeq" id="WP_133595223.1">
    <property type="nucleotide sequence ID" value="NZ_SNVV01000041.1"/>
</dbReference>
<keyword evidence="2" id="KW-1185">Reference proteome</keyword>